<dbReference type="AlphaFoldDB" id="A0A8J7DBU7"/>
<evidence type="ECO:0008006" key="3">
    <source>
        <dbReference type="Google" id="ProtNLM"/>
    </source>
</evidence>
<dbReference type="EMBL" id="JADEXS010000030">
    <property type="protein sequence ID" value="MBE9021615.1"/>
    <property type="molecule type" value="Genomic_DNA"/>
</dbReference>
<dbReference type="Proteomes" id="UP000622533">
    <property type="component" value="Unassembled WGS sequence"/>
</dbReference>
<name>A0A8J7DBU7_DESMC</name>
<accession>A0A8J7DBU7</accession>
<comment type="caution">
    <text evidence="1">The sequence shown here is derived from an EMBL/GenBank/DDBJ whole genome shotgun (WGS) entry which is preliminary data.</text>
</comment>
<proteinExistence type="predicted"/>
<protein>
    <recommendedName>
        <fullName evidence="3">DUF1344 domain-containing protein</fullName>
    </recommendedName>
</protein>
<sequence>MSITLTGTIQHRDIGPGAWALVTEDGDTYEILRGADKELLKAGQKAKVKGQVREDVMTAAMIGPVLEVKSFEVINSD</sequence>
<gene>
    <name evidence="1" type="ORF">IQ276_03790</name>
</gene>
<keyword evidence="2" id="KW-1185">Reference proteome</keyword>
<dbReference type="RefSeq" id="WP_190882667.1">
    <property type="nucleotide sequence ID" value="NZ_JADEXS020000001.1"/>
</dbReference>
<evidence type="ECO:0000313" key="2">
    <source>
        <dbReference type="Proteomes" id="UP000622533"/>
    </source>
</evidence>
<evidence type="ECO:0000313" key="1">
    <source>
        <dbReference type="EMBL" id="MBE9021615.1"/>
    </source>
</evidence>
<organism evidence="1 2">
    <name type="scientific">Desmonostoc muscorum LEGE 12446</name>
    <dbReference type="NCBI Taxonomy" id="1828758"/>
    <lineage>
        <taxon>Bacteria</taxon>
        <taxon>Bacillati</taxon>
        <taxon>Cyanobacteriota</taxon>
        <taxon>Cyanophyceae</taxon>
        <taxon>Nostocales</taxon>
        <taxon>Nostocaceae</taxon>
        <taxon>Desmonostoc</taxon>
    </lineage>
</organism>
<reference evidence="1" key="1">
    <citation type="submission" date="2020-10" db="EMBL/GenBank/DDBJ databases">
        <authorList>
            <person name="Castelo-Branco R."/>
            <person name="Eusebio N."/>
            <person name="Adriana R."/>
            <person name="Vieira A."/>
            <person name="Brugerolle De Fraissinette N."/>
            <person name="Rezende De Castro R."/>
            <person name="Schneider M.P."/>
            <person name="Vasconcelos V."/>
            <person name="Leao P.N."/>
        </authorList>
    </citation>
    <scope>NUCLEOTIDE SEQUENCE</scope>
    <source>
        <strain evidence="1">LEGE 12446</strain>
    </source>
</reference>